<protein>
    <submittedName>
        <fullName evidence="6">Col_cuticle_N domain-containing protein</fullName>
    </submittedName>
</protein>
<dbReference type="Gene3D" id="1.20.5.320">
    <property type="entry name" value="6-Phosphogluconate Dehydrogenase, domain 3"/>
    <property type="match status" value="1"/>
</dbReference>
<feature type="domain" description="Nematode cuticle collagen N-terminal" evidence="4">
    <location>
        <begin position="5"/>
        <end position="57"/>
    </location>
</feature>
<dbReference type="InterPro" id="IPR002486">
    <property type="entry name" value="Col_cuticle_N"/>
</dbReference>
<sequence length="289" mass="29673">MQVHKVTFLASGISGVSLVASLFAILMIYSDVQKTWNQLDSEISTFRATTDDLWKDIIQLSRKKRFRRQYDGTNGYDSGRRNNSTDVSLQPETATTGNNGTGSDQYDSDLHDNMKTEVAGTSSPAPSVFEKSNLLGSSKDNDGTCGILLAECRVDNGCPAGPPGPKGPPGHKGEDGLPGEDGKAGVDGIDLKQSQITAGCFRCPAGPQGAPGALGRPGLRGLSGNKGRAGIPGRNGNSGLPGEPGPPGAPGANGPPGPPGVKGENAERLIGRRGLKGEPGVPGPRGPPG</sequence>
<feature type="compositionally biased region" description="Low complexity" evidence="2">
    <location>
        <begin position="208"/>
        <end position="223"/>
    </location>
</feature>
<dbReference type="PANTHER" id="PTHR24637">
    <property type="entry name" value="COLLAGEN"/>
    <property type="match status" value="1"/>
</dbReference>
<name>A0A0R3RXT7_9BILA</name>
<feature type="compositionally biased region" description="Polar residues" evidence="2">
    <location>
        <begin position="71"/>
        <end position="105"/>
    </location>
</feature>
<proteinExistence type="predicted"/>
<dbReference type="Proteomes" id="UP000050640">
    <property type="component" value="Unplaced"/>
</dbReference>
<feature type="transmembrane region" description="Helical" evidence="3">
    <location>
        <begin position="6"/>
        <end position="29"/>
    </location>
</feature>
<dbReference type="STRING" id="1147741.A0A0R3RXT7"/>
<evidence type="ECO:0000256" key="2">
    <source>
        <dbReference type="SAM" id="MobiDB-lite"/>
    </source>
</evidence>
<keyword evidence="5" id="KW-1185">Reference proteome</keyword>
<dbReference type="Pfam" id="PF01484">
    <property type="entry name" value="Col_cuticle_N"/>
    <property type="match status" value="1"/>
</dbReference>
<feature type="region of interest" description="Disordered" evidence="2">
    <location>
        <begin position="160"/>
        <end position="187"/>
    </location>
</feature>
<evidence type="ECO:0000259" key="4">
    <source>
        <dbReference type="SMART" id="SM01088"/>
    </source>
</evidence>
<keyword evidence="3" id="KW-1133">Transmembrane helix</keyword>
<accession>A0A0R3RXT7</accession>
<feature type="region of interest" description="Disordered" evidence="2">
    <location>
        <begin position="208"/>
        <end position="289"/>
    </location>
</feature>
<dbReference type="AlphaFoldDB" id="A0A0R3RXT7"/>
<evidence type="ECO:0000256" key="1">
    <source>
        <dbReference type="ARBA" id="ARBA00022737"/>
    </source>
</evidence>
<keyword evidence="3" id="KW-0812">Transmembrane</keyword>
<keyword evidence="3" id="KW-0472">Membrane</keyword>
<dbReference type="SMART" id="SM01088">
    <property type="entry name" value="Col_cuticle_N"/>
    <property type="match status" value="1"/>
</dbReference>
<dbReference type="Pfam" id="PF01391">
    <property type="entry name" value="Collagen"/>
    <property type="match status" value="1"/>
</dbReference>
<evidence type="ECO:0000313" key="5">
    <source>
        <dbReference type="Proteomes" id="UP000050640"/>
    </source>
</evidence>
<reference evidence="6" key="1">
    <citation type="submission" date="2017-02" db="UniProtKB">
        <authorList>
            <consortium name="WormBaseParasite"/>
        </authorList>
    </citation>
    <scope>IDENTIFICATION</scope>
</reference>
<feature type="compositionally biased region" description="Basic and acidic residues" evidence="2">
    <location>
        <begin position="171"/>
        <end position="184"/>
    </location>
</feature>
<organism evidence="5 6">
    <name type="scientific">Elaeophora elaphi</name>
    <dbReference type="NCBI Taxonomy" id="1147741"/>
    <lineage>
        <taxon>Eukaryota</taxon>
        <taxon>Metazoa</taxon>
        <taxon>Ecdysozoa</taxon>
        <taxon>Nematoda</taxon>
        <taxon>Chromadorea</taxon>
        <taxon>Rhabditida</taxon>
        <taxon>Spirurina</taxon>
        <taxon>Spiruromorpha</taxon>
        <taxon>Filarioidea</taxon>
        <taxon>Onchocercidae</taxon>
        <taxon>Elaeophora</taxon>
    </lineage>
</organism>
<dbReference type="InterPro" id="IPR008160">
    <property type="entry name" value="Collagen"/>
</dbReference>
<feature type="compositionally biased region" description="Pro residues" evidence="2">
    <location>
        <begin position="243"/>
        <end position="259"/>
    </location>
</feature>
<evidence type="ECO:0000256" key="3">
    <source>
        <dbReference type="SAM" id="Phobius"/>
    </source>
</evidence>
<evidence type="ECO:0000313" key="6">
    <source>
        <dbReference type="WBParaSite" id="EEL_0000704701-mRNA-1"/>
    </source>
</evidence>
<keyword evidence="1" id="KW-0677">Repeat</keyword>
<dbReference type="PANTHER" id="PTHR24637:SF421">
    <property type="entry name" value="CUTICLE COLLAGEN DPY-2"/>
    <property type="match status" value="1"/>
</dbReference>
<dbReference type="WBParaSite" id="EEL_0000704701-mRNA-1">
    <property type="protein sequence ID" value="EEL_0000704701-mRNA-1"/>
    <property type="gene ID" value="EEL_0000704701"/>
</dbReference>
<feature type="region of interest" description="Disordered" evidence="2">
    <location>
        <begin position="70"/>
        <end position="136"/>
    </location>
</feature>
<dbReference type="GO" id="GO:0042302">
    <property type="term" value="F:structural constituent of cuticle"/>
    <property type="evidence" value="ECO:0007669"/>
    <property type="project" value="InterPro"/>
</dbReference>